<keyword evidence="9 22" id="KW-0418">Kinase</keyword>
<dbReference type="InterPro" id="IPR011009">
    <property type="entry name" value="Kinase-like_dom_sf"/>
</dbReference>
<protein>
    <recommendedName>
        <fullName evidence="2">non-specific serine/threonine protein kinase</fullName>
        <ecNumber evidence="2">2.7.11.1</ecNumber>
    </recommendedName>
</protein>
<dbReference type="InterPro" id="IPR032872">
    <property type="entry name" value="WAK_assoc_C"/>
</dbReference>
<evidence type="ECO:0000313" key="23">
    <source>
        <dbReference type="Proteomes" id="UP001140206"/>
    </source>
</evidence>
<sequence length="494" mass="54620">MSTPPGEYQLTPCVAGQSDDAGNESFVRLFENYNDGVNSVPGESMSNCSISRIPVSGWNGSGLDQYTTLMNDGFLVELKVTSCSDCQKSGGQCGFNTSSVMFMCICSDDHTYPMSCPNSKGTKSNSNIILIGSTIAAALALAIILAVLILKYEKGCIFQRKHGEQKEIEMLIEKYGSLAPRRYNYRELKKITKSFQDKLGKGGFGTVYKGSLRDGRFVAVKFLHNATTNGEEFLNEVISIGRTSHVNVVNLLGFCIEGSKRALIYEYMPNGSLDSYIYSEISRDVLGWEKLYDIAISIARGIEYLHRGCNTRIVHFDIKPQNILLNEEFCPKISDFGLAKLCQLKESIISLAEMRGTVGYIAPEVFSRSFGVPSTKSDVYSYGMMVLEMVGGRKNANQIVESSSRDYFPHWIYNHIVQGGNIQACDVIVETEVIVRKMAMVGLWCIQTLPANRPSMSGVVEMLEKSLDELEMPPKPFLSSPQHSMILSLNSSSG</sequence>
<dbReference type="EMBL" id="JAMFTS010000004">
    <property type="protein sequence ID" value="KAJ4765478.1"/>
    <property type="molecule type" value="Genomic_DNA"/>
</dbReference>
<feature type="domain" description="Protein kinase" evidence="21">
    <location>
        <begin position="193"/>
        <end position="478"/>
    </location>
</feature>
<dbReference type="GO" id="GO:0004674">
    <property type="term" value="F:protein serine/threonine kinase activity"/>
    <property type="evidence" value="ECO:0007669"/>
    <property type="project" value="UniProtKB-KW"/>
</dbReference>
<gene>
    <name evidence="22" type="ORF">LUZ62_075853</name>
</gene>
<evidence type="ECO:0000256" key="11">
    <source>
        <dbReference type="ARBA" id="ARBA00022989"/>
    </source>
</evidence>
<comment type="catalytic activity">
    <reaction evidence="17">
        <text>L-seryl-[protein] + ATP = O-phospho-L-seryl-[protein] + ADP + H(+)</text>
        <dbReference type="Rhea" id="RHEA:17989"/>
        <dbReference type="Rhea" id="RHEA-COMP:9863"/>
        <dbReference type="Rhea" id="RHEA-COMP:11604"/>
        <dbReference type="ChEBI" id="CHEBI:15378"/>
        <dbReference type="ChEBI" id="CHEBI:29999"/>
        <dbReference type="ChEBI" id="CHEBI:30616"/>
        <dbReference type="ChEBI" id="CHEBI:83421"/>
        <dbReference type="ChEBI" id="CHEBI:456216"/>
        <dbReference type="EC" id="2.7.11.1"/>
    </reaction>
</comment>
<keyword evidence="7" id="KW-0732">Signal</keyword>
<evidence type="ECO:0000256" key="15">
    <source>
        <dbReference type="ARBA" id="ARBA00023180"/>
    </source>
</evidence>
<dbReference type="GO" id="GO:0005524">
    <property type="term" value="F:ATP binding"/>
    <property type="evidence" value="ECO:0007669"/>
    <property type="project" value="UniProtKB-UniRule"/>
</dbReference>
<evidence type="ECO:0000256" key="19">
    <source>
        <dbReference type="RuleBase" id="RU000304"/>
    </source>
</evidence>
<dbReference type="FunFam" id="1.10.510.10:FF:000590">
    <property type="entry name" value="PR5-like receptor kinase"/>
    <property type="match status" value="1"/>
</dbReference>
<dbReference type="Pfam" id="PF14380">
    <property type="entry name" value="WAK_assoc"/>
    <property type="match status" value="1"/>
</dbReference>
<dbReference type="AlphaFoldDB" id="A0AAV8D930"/>
<comment type="caution">
    <text evidence="22">The sequence shown here is derived from an EMBL/GenBank/DDBJ whole genome shotgun (WGS) entry which is preliminary data.</text>
</comment>
<evidence type="ECO:0000256" key="13">
    <source>
        <dbReference type="ARBA" id="ARBA00023157"/>
    </source>
</evidence>
<dbReference type="PROSITE" id="PS50011">
    <property type="entry name" value="PROTEIN_KINASE_DOM"/>
    <property type="match status" value="1"/>
</dbReference>
<dbReference type="InterPro" id="IPR017441">
    <property type="entry name" value="Protein_kinase_ATP_BS"/>
</dbReference>
<evidence type="ECO:0000256" key="5">
    <source>
        <dbReference type="ARBA" id="ARBA00022679"/>
    </source>
</evidence>
<dbReference type="InterPro" id="IPR045874">
    <property type="entry name" value="LRK10/LRL21-25-like"/>
</dbReference>
<keyword evidence="4" id="KW-0245">EGF-like domain</keyword>
<dbReference type="Gene3D" id="1.10.510.10">
    <property type="entry name" value="Transferase(Phosphotransferase) domain 1"/>
    <property type="match status" value="1"/>
</dbReference>
<evidence type="ECO:0000256" key="7">
    <source>
        <dbReference type="ARBA" id="ARBA00022729"/>
    </source>
</evidence>
<dbReference type="FunFam" id="3.30.200.20:FF:000059">
    <property type="entry name" value="S-receptor-like serine/threonine-protein kinase"/>
    <property type="match status" value="1"/>
</dbReference>
<comment type="similarity">
    <text evidence="19">Belongs to the protein kinase superfamily.</text>
</comment>
<keyword evidence="10 18" id="KW-0067">ATP-binding</keyword>
<evidence type="ECO:0000256" key="1">
    <source>
        <dbReference type="ARBA" id="ARBA00004479"/>
    </source>
</evidence>
<keyword evidence="13" id="KW-1015">Disulfide bond</keyword>
<keyword evidence="12 20" id="KW-0472">Membrane</keyword>
<evidence type="ECO:0000256" key="10">
    <source>
        <dbReference type="ARBA" id="ARBA00022840"/>
    </source>
</evidence>
<comment type="catalytic activity">
    <reaction evidence="16">
        <text>L-threonyl-[protein] + ATP = O-phospho-L-threonyl-[protein] + ADP + H(+)</text>
        <dbReference type="Rhea" id="RHEA:46608"/>
        <dbReference type="Rhea" id="RHEA-COMP:11060"/>
        <dbReference type="Rhea" id="RHEA-COMP:11605"/>
        <dbReference type="ChEBI" id="CHEBI:15378"/>
        <dbReference type="ChEBI" id="CHEBI:30013"/>
        <dbReference type="ChEBI" id="CHEBI:30616"/>
        <dbReference type="ChEBI" id="CHEBI:61977"/>
        <dbReference type="ChEBI" id="CHEBI:456216"/>
        <dbReference type="EC" id="2.7.11.1"/>
    </reaction>
</comment>
<dbReference type="GO" id="GO:0016020">
    <property type="term" value="C:membrane"/>
    <property type="evidence" value="ECO:0007669"/>
    <property type="project" value="UniProtKB-SubCell"/>
</dbReference>
<dbReference type="Pfam" id="PF07714">
    <property type="entry name" value="PK_Tyr_Ser-Thr"/>
    <property type="match status" value="1"/>
</dbReference>
<evidence type="ECO:0000259" key="21">
    <source>
        <dbReference type="PROSITE" id="PS50011"/>
    </source>
</evidence>
<evidence type="ECO:0000256" key="17">
    <source>
        <dbReference type="ARBA" id="ARBA00048679"/>
    </source>
</evidence>
<dbReference type="SUPFAM" id="SSF56112">
    <property type="entry name" value="Protein kinase-like (PK-like)"/>
    <property type="match status" value="1"/>
</dbReference>
<organism evidence="22 23">
    <name type="scientific">Rhynchospora pubera</name>
    <dbReference type="NCBI Taxonomy" id="906938"/>
    <lineage>
        <taxon>Eukaryota</taxon>
        <taxon>Viridiplantae</taxon>
        <taxon>Streptophyta</taxon>
        <taxon>Embryophyta</taxon>
        <taxon>Tracheophyta</taxon>
        <taxon>Spermatophyta</taxon>
        <taxon>Magnoliopsida</taxon>
        <taxon>Liliopsida</taxon>
        <taxon>Poales</taxon>
        <taxon>Cyperaceae</taxon>
        <taxon>Cyperoideae</taxon>
        <taxon>Rhynchosporeae</taxon>
        <taxon>Rhynchospora</taxon>
    </lineage>
</organism>
<evidence type="ECO:0000256" key="12">
    <source>
        <dbReference type="ARBA" id="ARBA00023136"/>
    </source>
</evidence>
<proteinExistence type="inferred from homology"/>
<dbReference type="InterPro" id="IPR001245">
    <property type="entry name" value="Ser-Thr/Tyr_kinase_cat_dom"/>
</dbReference>
<reference evidence="22" key="1">
    <citation type="submission" date="2022-08" db="EMBL/GenBank/DDBJ databases">
        <authorList>
            <person name="Marques A."/>
        </authorList>
    </citation>
    <scope>NUCLEOTIDE SEQUENCE</scope>
    <source>
        <strain evidence="22">RhyPub2mFocal</strain>
        <tissue evidence="22">Leaves</tissue>
    </source>
</reference>
<evidence type="ECO:0000256" key="4">
    <source>
        <dbReference type="ARBA" id="ARBA00022536"/>
    </source>
</evidence>
<evidence type="ECO:0000256" key="20">
    <source>
        <dbReference type="SAM" id="Phobius"/>
    </source>
</evidence>
<evidence type="ECO:0000256" key="9">
    <source>
        <dbReference type="ARBA" id="ARBA00022777"/>
    </source>
</evidence>
<feature type="binding site" evidence="18">
    <location>
        <position position="221"/>
    </location>
    <ligand>
        <name>ATP</name>
        <dbReference type="ChEBI" id="CHEBI:30616"/>
    </ligand>
</feature>
<keyword evidence="5" id="KW-0808">Transferase</keyword>
<name>A0AAV8D930_9POAL</name>
<dbReference type="InterPro" id="IPR008271">
    <property type="entry name" value="Ser/Thr_kinase_AS"/>
</dbReference>
<feature type="transmembrane region" description="Helical" evidence="20">
    <location>
        <begin position="128"/>
        <end position="150"/>
    </location>
</feature>
<evidence type="ECO:0000256" key="18">
    <source>
        <dbReference type="PROSITE-ProRule" id="PRU10141"/>
    </source>
</evidence>
<evidence type="ECO:0000256" key="14">
    <source>
        <dbReference type="ARBA" id="ARBA00023170"/>
    </source>
</evidence>
<accession>A0AAV8D930</accession>
<dbReference type="EC" id="2.7.11.1" evidence="2"/>
<keyword evidence="8 18" id="KW-0547">Nucleotide-binding</keyword>
<dbReference type="SMART" id="SM00220">
    <property type="entry name" value="S_TKc"/>
    <property type="match status" value="1"/>
</dbReference>
<dbReference type="PROSITE" id="PS00107">
    <property type="entry name" value="PROTEIN_KINASE_ATP"/>
    <property type="match status" value="1"/>
</dbReference>
<keyword evidence="14" id="KW-0675">Receptor</keyword>
<dbReference type="InterPro" id="IPR000719">
    <property type="entry name" value="Prot_kinase_dom"/>
</dbReference>
<evidence type="ECO:0000256" key="8">
    <source>
        <dbReference type="ARBA" id="ARBA00022741"/>
    </source>
</evidence>
<dbReference type="PANTHER" id="PTHR27009">
    <property type="entry name" value="RUST RESISTANCE KINASE LR10-RELATED"/>
    <property type="match status" value="1"/>
</dbReference>
<evidence type="ECO:0000256" key="3">
    <source>
        <dbReference type="ARBA" id="ARBA00022527"/>
    </source>
</evidence>
<comment type="subcellular location">
    <subcellularLocation>
        <location evidence="1">Membrane</location>
        <topology evidence="1">Single-pass type I membrane protein</topology>
    </subcellularLocation>
</comment>
<dbReference type="Gene3D" id="3.30.200.20">
    <property type="entry name" value="Phosphorylase Kinase, domain 1"/>
    <property type="match status" value="1"/>
</dbReference>
<evidence type="ECO:0000256" key="2">
    <source>
        <dbReference type="ARBA" id="ARBA00012513"/>
    </source>
</evidence>
<evidence type="ECO:0000256" key="6">
    <source>
        <dbReference type="ARBA" id="ARBA00022692"/>
    </source>
</evidence>
<keyword evidence="23" id="KW-1185">Reference proteome</keyword>
<dbReference type="CDD" id="cd14066">
    <property type="entry name" value="STKc_IRAK"/>
    <property type="match status" value="1"/>
</dbReference>
<evidence type="ECO:0000313" key="22">
    <source>
        <dbReference type="EMBL" id="KAJ4765478.1"/>
    </source>
</evidence>
<keyword evidence="6 20" id="KW-0812">Transmembrane</keyword>
<keyword evidence="3 19" id="KW-0723">Serine/threonine-protein kinase</keyword>
<dbReference type="Proteomes" id="UP001140206">
    <property type="component" value="Chromosome 4"/>
</dbReference>
<dbReference type="PROSITE" id="PS00108">
    <property type="entry name" value="PROTEIN_KINASE_ST"/>
    <property type="match status" value="1"/>
</dbReference>
<evidence type="ECO:0000256" key="16">
    <source>
        <dbReference type="ARBA" id="ARBA00047899"/>
    </source>
</evidence>
<keyword evidence="15" id="KW-0325">Glycoprotein</keyword>
<keyword evidence="11 20" id="KW-1133">Transmembrane helix</keyword>